<evidence type="ECO:0000313" key="2">
    <source>
        <dbReference type="EMBL" id="RMZ96240.1"/>
    </source>
</evidence>
<organism evidence="2 3">
    <name type="scientific">Brachionus plicatilis</name>
    <name type="common">Marine rotifer</name>
    <name type="synonym">Brachionus muelleri</name>
    <dbReference type="NCBI Taxonomy" id="10195"/>
    <lineage>
        <taxon>Eukaryota</taxon>
        <taxon>Metazoa</taxon>
        <taxon>Spiralia</taxon>
        <taxon>Gnathifera</taxon>
        <taxon>Rotifera</taxon>
        <taxon>Eurotatoria</taxon>
        <taxon>Monogononta</taxon>
        <taxon>Pseudotrocha</taxon>
        <taxon>Ploima</taxon>
        <taxon>Brachionidae</taxon>
        <taxon>Brachionus</taxon>
    </lineage>
</organism>
<sequence length="206" mass="24289">MNALNIFQIFMVNVTLVDLFLNLNILMVDIFVHFFVLIFKVFQHSLLLFAQLLKKLSLLFIIVVIFSFGQFDVNQQFALVQHRPALILHALVKLLQQWKQHKEYFFGYLVRACFGKGPYDVAAKIFNTRKAKFFYTFYFKCVKKTKNVSGLKNKKKFIKLKKPLAFLVKSSKNLKNFFWQNHLQLSLILNSNKEFAFIPNFSDSKI</sequence>
<keyword evidence="1" id="KW-0812">Transmembrane</keyword>
<proteinExistence type="predicted"/>
<evidence type="ECO:0000256" key="1">
    <source>
        <dbReference type="SAM" id="Phobius"/>
    </source>
</evidence>
<reference evidence="2 3" key="1">
    <citation type="journal article" date="2018" name="Sci. Rep.">
        <title>Genomic signatures of local adaptation to the degree of environmental predictability in rotifers.</title>
        <authorList>
            <person name="Franch-Gras L."/>
            <person name="Hahn C."/>
            <person name="Garcia-Roger E.M."/>
            <person name="Carmona M.J."/>
            <person name="Serra M."/>
            <person name="Gomez A."/>
        </authorList>
    </citation>
    <scope>NUCLEOTIDE SEQUENCE [LARGE SCALE GENOMIC DNA]</scope>
    <source>
        <strain evidence="2">HYR1</strain>
    </source>
</reference>
<dbReference type="EMBL" id="REGN01012292">
    <property type="protein sequence ID" value="RMZ96240.1"/>
    <property type="molecule type" value="Genomic_DNA"/>
</dbReference>
<evidence type="ECO:0000313" key="3">
    <source>
        <dbReference type="Proteomes" id="UP000276133"/>
    </source>
</evidence>
<feature type="transmembrane region" description="Helical" evidence="1">
    <location>
        <begin position="20"/>
        <end position="39"/>
    </location>
</feature>
<comment type="caution">
    <text evidence="2">The sequence shown here is derived from an EMBL/GenBank/DDBJ whole genome shotgun (WGS) entry which is preliminary data.</text>
</comment>
<feature type="transmembrane region" description="Helical" evidence="1">
    <location>
        <begin position="46"/>
        <end position="68"/>
    </location>
</feature>
<dbReference type="AlphaFoldDB" id="A0A3M7PBV4"/>
<keyword evidence="1" id="KW-0472">Membrane</keyword>
<gene>
    <name evidence="2" type="ORF">BpHYR1_025484</name>
</gene>
<protein>
    <recommendedName>
        <fullName evidence="4">Transmembrane protein</fullName>
    </recommendedName>
</protein>
<name>A0A3M7PBV4_BRAPC</name>
<dbReference type="Proteomes" id="UP000276133">
    <property type="component" value="Unassembled WGS sequence"/>
</dbReference>
<keyword evidence="3" id="KW-1185">Reference proteome</keyword>
<accession>A0A3M7PBV4</accession>
<keyword evidence="1" id="KW-1133">Transmembrane helix</keyword>
<evidence type="ECO:0008006" key="4">
    <source>
        <dbReference type="Google" id="ProtNLM"/>
    </source>
</evidence>